<evidence type="ECO:0000256" key="1">
    <source>
        <dbReference type="SAM" id="Coils"/>
    </source>
</evidence>
<sequence>MRETDRSADTKHKYDDILDCPHHVSSVHPPMPLIDRAAQFAPFSALTGYEEIVKEEARLTEQRVELDEGELERLDQSLQYLKKRLQDERETTPDVKITYFCADQKKKGGQYRTVQGKVRRIRQYEKAVELEDRTEIPIEDIVQILYNRF</sequence>
<name>A0A6N2YYY0_9FIRM</name>
<feature type="coiled-coil region" evidence="1">
    <location>
        <begin position="52"/>
        <end position="91"/>
    </location>
</feature>
<evidence type="ECO:0000313" key="2">
    <source>
        <dbReference type="EMBL" id="VYT71086.1"/>
    </source>
</evidence>
<gene>
    <name evidence="2" type="ORF">RTLFYP15_00529</name>
</gene>
<proteinExistence type="predicted"/>
<dbReference type="AlphaFoldDB" id="A0A6N2YYY0"/>
<dbReference type="EMBL" id="CACRUQ010000003">
    <property type="protein sequence ID" value="VYT71086.1"/>
    <property type="molecule type" value="Genomic_DNA"/>
</dbReference>
<accession>A0A6N2YYY0</accession>
<reference evidence="2" key="1">
    <citation type="submission" date="2019-11" db="EMBL/GenBank/DDBJ databases">
        <authorList>
            <person name="Feng L."/>
        </authorList>
    </citation>
    <scope>NUCLEOTIDE SEQUENCE</scope>
    <source>
        <strain evidence="2">RtorquesLFYP15</strain>
    </source>
</reference>
<protein>
    <submittedName>
        <fullName evidence="2">YolD-like protein</fullName>
    </submittedName>
</protein>
<organism evidence="2">
    <name type="scientific">[Ruminococcus] torques</name>
    <dbReference type="NCBI Taxonomy" id="33039"/>
    <lineage>
        <taxon>Bacteria</taxon>
        <taxon>Bacillati</taxon>
        <taxon>Bacillota</taxon>
        <taxon>Clostridia</taxon>
        <taxon>Lachnospirales</taxon>
        <taxon>Lachnospiraceae</taxon>
        <taxon>Mediterraneibacter</taxon>
    </lineage>
</organism>
<dbReference type="RefSeq" id="WP_238014598.1">
    <property type="nucleotide sequence ID" value="NZ_CACRUQ010000003.1"/>
</dbReference>
<keyword evidence="1" id="KW-0175">Coiled coil</keyword>